<dbReference type="GO" id="GO:0016491">
    <property type="term" value="F:oxidoreductase activity"/>
    <property type="evidence" value="ECO:0007669"/>
    <property type="project" value="InterPro"/>
</dbReference>
<proteinExistence type="predicted"/>
<accession>A0A1L9R5D1</accession>
<dbReference type="RefSeq" id="XP_040683796.1">
    <property type="nucleotide sequence ID" value="XM_040828985.1"/>
</dbReference>
<name>A0A1L9R5D1_ASPWE</name>
<keyword evidence="2" id="KW-1185">Reference proteome</keyword>
<dbReference type="PANTHER" id="PTHR36124">
    <property type="match status" value="1"/>
</dbReference>
<sequence>MFPLKYTIAVLVGVYILIVRSLRYRRCKSIQSKFSSRPLSSMTAKEAHGIFRELRELEFPYSLHNSMGIALLKTSAIPTIAKLLSATGQLSEKNASKRGADTEIILMEAHDREPGSDSHLNAIARMNYLHARYRKAGKILDEDMLHTLGSPVVEIIRAVNDNEWRTLSEVEICAVGVFHKCLGEAMEIPFTLLPSSKTGWKDGAHFARELYDWTLEYEHAVANPTHSTVTLGRRFLDIPMFNVPTFLRPVAEGIVGTKLDRHMRVSMGFPDPGYAIQGLAMTIKIIRPFILRHFSVPRPEFMAVHALNESPDPVSGMYTINFYTAHPWYVKPTAKHRWGLRSWFIRLFGSGIVPGTSSGLYRESGYDLKSIGPAAQEKKGAAEMEETVERLRKGNYASACPFAV</sequence>
<evidence type="ECO:0000313" key="2">
    <source>
        <dbReference type="Proteomes" id="UP000184383"/>
    </source>
</evidence>
<dbReference type="PANTHER" id="PTHR36124:SF4">
    <property type="entry name" value="ER-BOUND OXYGENASE MPAB_MPAB'_RUBBER OXYGENASE CATALYTIC DOMAIN-CONTAINING PROTEIN"/>
    <property type="match status" value="1"/>
</dbReference>
<dbReference type="EMBL" id="KV878217">
    <property type="protein sequence ID" value="OJJ30119.1"/>
    <property type="molecule type" value="Genomic_DNA"/>
</dbReference>
<dbReference type="VEuPathDB" id="FungiDB:ASPWEDRAFT_120396"/>
<dbReference type="InterPro" id="IPR046366">
    <property type="entry name" value="MPAB"/>
</dbReference>
<dbReference type="Proteomes" id="UP000184383">
    <property type="component" value="Unassembled WGS sequence"/>
</dbReference>
<dbReference type="OrthoDB" id="545169at2759"/>
<reference evidence="2" key="1">
    <citation type="journal article" date="2017" name="Genome Biol.">
        <title>Comparative genomics reveals high biological diversity and specific adaptations in the industrially and medically important fungal genus Aspergillus.</title>
        <authorList>
            <person name="de Vries R.P."/>
            <person name="Riley R."/>
            <person name="Wiebenga A."/>
            <person name="Aguilar-Osorio G."/>
            <person name="Amillis S."/>
            <person name="Uchima C.A."/>
            <person name="Anderluh G."/>
            <person name="Asadollahi M."/>
            <person name="Askin M."/>
            <person name="Barry K."/>
            <person name="Battaglia E."/>
            <person name="Bayram O."/>
            <person name="Benocci T."/>
            <person name="Braus-Stromeyer S.A."/>
            <person name="Caldana C."/>
            <person name="Canovas D."/>
            <person name="Cerqueira G.C."/>
            <person name="Chen F."/>
            <person name="Chen W."/>
            <person name="Choi C."/>
            <person name="Clum A."/>
            <person name="Dos Santos R.A."/>
            <person name="Damasio A.R."/>
            <person name="Diallinas G."/>
            <person name="Emri T."/>
            <person name="Fekete E."/>
            <person name="Flipphi M."/>
            <person name="Freyberg S."/>
            <person name="Gallo A."/>
            <person name="Gournas C."/>
            <person name="Habgood R."/>
            <person name="Hainaut M."/>
            <person name="Harispe M.L."/>
            <person name="Henrissat B."/>
            <person name="Hilden K.S."/>
            <person name="Hope R."/>
            <person name="Hossain A."/>
            <person name="Karabika E."/>
            <person name="Karaffa L."/>
            <person name="Karanyi Z."/>
            <person name="Krasevec N."/>
            <person name="Kuo A."/>
            <person name="Kusch H."/>
            <person name="LaButti K."/>
            <person name="Lagendijk E.L."/>
            <person name="Lapidus A."/>
            <person name="Levasseur A."/>
            <person name="Lindquist E."/>
            <person name="Lipzen A."/>
            <person name="Logrieco A.F."/>
            <person name="MacCabe A."/>
            <person name="Maekelae M.R."/>
            <person name="Malavazi I."/>
            <person name="Melin P."/>
            <person name="Meyer V."/>
            <person name="Mielnichuk N."/>
            <person name="Miskei M."/>
            <person name="Molnar A.P."/>
            <person name="Mule G."/>
            <person name="Ngan C.Y."/>
            <person name="Orejas M."/>
            <person name="Orosz E."/>
            <person name="Ouedraogo J.P."/>
            <person name="Overkamp K.M."/>
            <person name="Park H.-S."/>
            <person name="Perrone G."/>
            <person name="Piumi F."/>
            <person name="Punt P.J."/>
            <person name="Ram A.F."/>
            <person name="Ramon A."/>
            <person name="Rauscher S."/>
            <person name="Record E."/>
            <person name="Riano-Pachon D.M."/>
            <person name="Robert V."/>
            <person name="Roehrig J."/>
            <person name="Ruller R."/>
            <person name="Salamov A."/>
            <person name="Salih N.S."/>
            <person name="Samson R.A."/>
            <person name="Sandor E."/>
            <person name="Sanguinetti M."/>
            <person name="Schuetze T."/>
            <person name="Sepcic K."/>
            <person name="Shelest E."/>
            <person name="Sherlock G."/>
            <person name="Sophianopoulou V."/>
            <person name="Squina F.M."/>
            <person name="Sun H."/>
            <person name="Susca A."/>
            <person name="Todd R.B."/>
            <person name="Tsang A."/>
            <person name="Unkles S.E."/>
            <person name="van de Wiele N."/>
            <person name="van Rossen-Uffink D."/>
            <person name="Oliveira J.V."/>
            <person name="Vesth T.C."/>
            <person name="Visser J."/>
            <person name="Yu J.-H."/>
            <person name="Zhou M."/>
            <person name="Andersen M.R."/>
            <person name="Archer D.B."/>
            <person name="Baker S.E."/>
            <person name="Benoit I."/>
            <person name="Brakhage A.A."/>
            <person name="Braus G.H."/>
            <person name="Fischer R."/>
            <person name="Frisvad J.C."/>
            <person name="Goldman G.H."/>
            <person name="Houbraken J."/>
            <person name="Oakley B."/>
            <person name="Pocsi I."/>
            <person name="Scazzocchio C."/>
            <person name="Seiboth B."/>
            <person name="vanKuyk P.A."/>
            <person name="Wortman J."/>
            <person name="Dyer P.S."/>
            <person name="Grigoriev I.V."/>
        </authorList>
    </citation>
    <scope>NUCLEOTIDE SEQUENCE [LARGE SCALE GENOMIC DNA]</scope>
    <source>
        <strain evidence="2">DTO 134E9</strain>
    </source>
</reference>
<evidence type="ECO:0008006" key="3">
    <source>
        <dbReference type="Google" id="ProtNLM"/>
    </source>
</evidence>
<organism evidence="1 2">
    <name type="scientific">Aspergillus wentii DTO 134E9</name>
    <dbReference type="NCBI Taxonomy" id="1073089"/>
    <lineage>
        <taxon>Eukaryota</taxon>
        <taxon>Fungi</taxon>
        <taxon>Dikarya</taxon>
        <taxon>Ascomycota</taxon>
        <taxon>Pezizomycotina</taxon>
        <taxon>Eurotiomycetes</taxon>
        <taxon>Eurotiomycetidae</taxon>
        <taxon>Eurotiales</taxon>
        <taxon>Aspergillaceae</taxon>
        <taxon>Aspergillus</taxon>
        <taxon>Aspergillus subgen. Cremei</taxon>
    </lineage>
</organism>
<dbReference type="AlphaFoldDB" id="A0A1L9R5D1"/>
<evidence type="ECO:0000313" key="1">
    <source>
        <dbReference type="EMBL" id="OJJ30119.1"/>
    </source>
</evidence>
<gene>
    <name evidence="1" type="ORF">ASPWEDRAFT_120396</name>
</gene>
<dbReference type="GeneID" id="63744833"/>
<dbReference type="STRING" id="1073089.A0A1L9R5D1"/>
<protein>
    <recommendedName>
        <fullName evidence="3">ER-bound oxygenase mpaB/mpaB'/Rubber oxygenase catalytic domain-containing protein</fullName>
    </recommendedName>
</protein>